<organism evidence="2 3">
    <name type="scientific">Hahella chejuensis (strain KCTC 2396)</name>
    <dbReference type="NCBI Taxonomy" id="349521"/>
    <lineage>
        <taxon>Bacteria</taxon>
        <taxon>Pseudomonadati</taxon>
        <taxon>Pseudomonadota</taxon>
        <taxon>Gammaproteobacteria</taxon>
        <taxon>Oceanospirillales</taxon>
        <taxon>Hahellaceae</taxon>
        <taxon>Hahella</taxon>
    </lineage>
</organism>
<gene>
    <name evidence="2" type="ordered locus">HCH_04218</name>
</gene>
<feature type="region of interest" description="Disordered" evidence="1">
    <location>
        <begin position="1"/>
        <end position="45"/>
    </location>
</feature>
<reference evidence="2 3" key="1">
    <citation type="journal article" date="2005" name="Nucleic Acids Res.">
        <title>Genomic blueprint of Hahella chejuensis, a marine microbe producing an algicidal agent.</title>
        <authorList>
            <person name="Jeong H."/>
            <person name="Yim J.H."/>
            <person name="Lee C."/>
            <person name="Choi S.-H."/>
            <person name="Park Y.K."/>
            <person name="Yoon S.H."/>
            <person name="Hur C.-G."/>
            <person name="Kang H.-Y."/>
            <person name="Kim D."/>
            <person name="Lee H.H."/>
            <person name="Park K.H."/>
            <person name="Park S.-H."/>
            <person name="Park H.-S."/>
            <person name="Lee H.K."/>
            <person name="Oh T.K."/>
            <person name="Kim J.F."/>
        </authorList>
    </citation>
    <scope>NUCLEOTIDE SEQUENCE [LARGE SCALE GENOMIC DNA]</scope>
    <source>
        <strain evidence="2 3">KCTC 2396</strain>
    </source>
</reference>
<keyword evidence="3" id="KW-1185">Reference proteome</keyword>
<protein>
    <submittedName>
        <fullName evidence="2">Uncharacterized protein</fullName>
    </submittedName>
</protein>
<dbReference type="KEGG" id="hch:HCH_04218"/>
<accession>Q2SEJ9</accession>
<dbReference type="HOGENOM" id="CLU_2973136_0_0_6"/>
<dbReference type="AlphaFoldDB" id="Q2SEJ9"/>
<feature type="compositionally biased region" description="Polar residues" evidence="1">
    <location>
        <begin position="31"/>
        <end position="45"/>
    </location>
</feature>
<evidence type="ECO:0000313" key="2">
    <source>
        <dbReference type="EMBL" id="ABC30925.1"/>
    </source>
</evidence>
<evidence type="ECO:0000256" key="1">
    <source>
        <dbReference type="SAM" id="MobiDB-lite"/>
    </source>
</evidence>
<name>Q2SEJ9_HAHCH</name>
<dbReference type="EMBL" id="CP000155">
    <property type="protein sequence ID" value="ABC30925.1"/>
    <property type="molecule type" value="Genomic_DNA"/>
</dbReference>
<evidence type="ECO:0000313" key="3">
    <source>
        <dbReference type="Proteomes" id="UP000000238"/>
    </source>
</evidence>
<proteinExistence type="predicted"/>
<sequence>MSSTQIAKVRKLSFSSEPSIERSPEIAVANPHQQRINATPSTETPSYRKVFARRMKEY</sequence>
<dbReference type="STRING" id="349521.HCH_04218"/>
<dbReference type="Proteomes" id="UP000000238">
    <property type="component" value="Chromosome"/>
</dbReference>